<dbReference type="AlphaFoldDB" id="A0AAN7YWR2"/>
<evidence type="ECO:0000256" key="1">
    <source>
        <dbReference type="SAM" id="Coils"/>
    </source>
</evidence>
<gene>
    <name evidence="3" type="ORF">RB653_008637</name>
</gene>
<keyword evidence="1" id="KW-0175">Coiled coil</keyword>
<feature type="compositionally biased region" description="Low complexity" evidence="2">
    <location>
        <begin position="226"/>
        <end position="248"/>
    </location>
</feature>
<name>A0AAN7YWR2_9MYCE</name>
<keyword evidence="4" id="KW-1185">Reference proteome</keyword>
<dbReference type="EMBL" id="JAVFKY010000003">
    <property type="protein sequence ID" value="KAK5578962.1"/>
    <property type="molecule type" value="Genomic_DNA"/>
</dbReference>
<feature type="coiled-coil region" evidence="1">
    <location>
        <begin position="255"/>
        <end position="303"/>
    </location>
</feature>
<protein>
    <submittedName>
        <fullName evidence="3">Uncharacterized protein</fullName>
    </submittedName>
</protein>
<comment type="caution">
    <text evidence="3">The sequence shown here is derived from an EMBL/GenBank/DDBJ whole genome shotgun (WGS) entry which is preliminary data.</text>
</comment>
<dbReference type="Proteomes" id="UP001344447">
    <property type="component" value="Unassembled WGS sequence"/>
</dbReference>
<reference evidence="3 4" key="1">
    <citation type="submission" date="2023-11" db="EMBL/GenBank/DDBJ databases">
        <title>Dfirmibasis_genome.</title>
        <authorList>
            <person name="Edelbroek B."/>
            <person name="Kjellin J."/>
            <person name="Jerlstrom-Hultqvist J."/>
            <person name="Soderbom F."/>
        </authorList>
    </citation>
    <scope>NUCLEOTIDE SEQUENCE [LARGE SCALE GENOMIC DNA]</scope>
    <source>
        <strain evidence="3 4">TNS-C-14</strain>
    </source>
</reference>
<evidence type="ECO:0000313" key="4">
    <source>
        <dbReference type="Proteomes" id="UP001344447"/>
    </source>
</evidence>
<evidence type="ECO:0000256" key="2">
    <source>
        <dbReference type="SAM" id="MobiDB-lite"/>
    </source>
</evidence>
<feature type="compositionally biased region" description="Acidic residues" evidence="2">
    <location>
        <begin position="145"/>
        <end position="163"/>
    </location>
</feature>
<evidence type="ECO:0000313" key="3">
    <source>
        <dbReference type="EMBL" id="KAK5578962.1"/>
    </source>
</evidence>
<accession>A0AAN7YWR2</accession>
<sequence length="443" mass="50570">MDTTPNNRGVNIKFISNKKVLWPEDIASKLFSQYQTMLGSKLYSKDMDIVEILATTSPFKGVYTLEQIKSKIKNQKHSLSMKNLALQKISQQNESPPQTPTTSNGSMMTRRQNANNTTIGSNNNNNNNNNINTNTSNSSNTSINGDDDDDEEDDREEAEEDDNITNRDDSDSYDDFSIAEESTEIREVQQDIRSFKKVKLNSLTSLNEGYVSTPQPPIEMVSPNRNNNSFNFSQDQDGQSHQKQQQQSINFSNQSQQLQNLINATTIENKKLKQSLDQLEFQLKMEKEQNLKLKNLVTKLNEEIQFEKEISKQINKSICSNLNISNCRSISTNSVIFKKDSNDNSIVAIFPTFITTTNLNSSDITLTIDPNPPENYHKIIIKQQQTKQQYTQPQIQTYLIKKLQDYYDPEPCLIGSTNSKGVYFKSKDKSLLKISIDNLRDFD</sequence>
<organism evidence="3 4">
    <name type="scientific">Dictyostelium firmibasis</name>
    <dbReference type="NCBI Taxonomy" id="79012"/>
    <lineage>
        <taxon>Eukaryota</taxon>
        <taxon>Amoebozoa</taxon>
        <taxon>Evosea</taxon>
        <taxon>Eumycetozoa</taxon>
        <taxon>Dictyostelia</taxon>
        <taxon>Dictyosteliales</taxon>
        <taxon>Dictyosteliaceae</taxon>
        <taxon>Dictyostelium</taxon>
    </lineage>
</organism>
<feature type="compositionally biased region" description="Low complexity" evidence="2">
    <location>
        <begin position="113"/>
        <end position="144"/>
    </location>
</feature>
<feature type="region of interest" description="Disordered" evidence="2">
    <location>
        <begin position="89"/>
        <end position="175"/>
    </location>
</feature>
<feature type="region of interest" description="Disordered" evidence="2">
    <location>
        <begin position="207"/>
        <end position="248"/>
    </location>
</feature>
<proteinExistence type="predicted"/>
<feature type="compositionally biased region" description="Polar residues" evidence="2">
    <location>
        <begin position="89"/>
        <end position="112"/>
    </location>
</feature>